<dbReference type="GeneID" id="89290336"/>
<name>A0ABN6ZUP6_9CREN</name>
<protein>
    <submittedName>
        <fullName evidence="1">Uncharacterized protein</fullName>
    </submittedName>
</protein>
<keyword evidence="2" id="KW-1185">Reference proteome</keyword>
<dbReference type="Proteomes" id="UP001341135">
    <property type="component" value="Chromosome"/>
</dbReference>
<dbReference type="EMBL" id="AP028907">
    <property type="protein sequence ID" value="BES82765.1"/>
    <property type="molecule type" value="Genomic_DNA"/>
</dbReference>
<gene>
    <name evidence="1" type="ORF">PABY_23320</name>
</gene>
<evidence type="ECO:0000313" key="2">
    <source>
        <dbReference type="Proteomes" id="UP001341135"/>
    </source>
</evidence>
<proteinExistence type="predicted"/>
<reference evidence="1 2" key="1">
    <citation type="submission" date="2023-09" db="EMBL/GenBank/DDBJ databases">
        <title>Pyrofollis japonicus gen. nov. sp. nov., a novel member of the family Pyrodictiaceae isolated from the Iheya North hydrothermal field.</title>
        <authorList>
            <person name="Miyazaki U."/>
            <person name="Sanari M."/>
            <person name="Tame A."/>
            <person name="Kitajima M."/>
            <person name="Okamoto A."/>
            <person name="Sawayama S."/>
            <person name="Miyazaki J."/>
            <person name="Takai K."/>
            <person name="Nakagawa S."/>
        </authorList>
    </citation>
    <scope>NUCLEOTIDE SEQUENCE [LARGE SCALE GENOMIC DNA]</scope>
    <source>
        <strain evidence="1 2">AV2</strain>
    </source>
</reference>
<accession>A0ABN6ZUP6</accession>
<dbReference type="RefSeq" id="WP_338250395.1">
    <property type="nucleotide sequence ID" value="NZ_AP028907.1"/>
</dbReference>
<sequence>MGEAVPGYLEALAARERRKRMLMERRRILENTALSEPGFAAESVRKDREGR</sequence>
<evidence type="ECO:0000313" key="1">
    <source>
        <dbReference type="EMBL" id="BES82765.1"/>
    </source>
</evidence>
<organism evidence="1 2">
    <name type="scientific">Pyrodictium abyssi</name>
    <dbReference type="NCBI Taxonomy" id="54256"/>
    <lineage>
        <taxon>Archaea</taxon>
        <taxon>Thermoproteota</taxon>
        <taxon>Thermoprotei</taxon>
        <taxon>Desulfurococcales</taxon>
        <taxon>Pyrodictiaceae</taxon>
        <taxon>Pyrodictium</taxon>
    </lineage>
</organism>